<dbReference type="InterPro" id="IPR013096">
    <property type="entry name" value="Cupin_2"/>
</dbReference>
<feature type="region of interest" description="Disordered" evidence="2">
    <location>
        <begin position="1"/>
        <end position="46"/>
    </location>
</feature>
<proteinExistence type="predicted"/>
<evidence type="ECO:0000256" key="1">
    <source>
        <dbReference type="ARBA" id="ARBA00022723"/>
    </source>
</evidence>
<dbReference type="InterPro" id="IPR051610">
    <property type="entry name" value="GPI/OXD"/>
</dbReference>
<dbReference type="CDD" id="cd02208">
    <property type="entry name" value="cupin_RmlC-like"/>
    <property type="match status" value="1"/>
</dbReference>
<evidence type="ECO:0000256" key="2">
    <source>
        <dbReference type="SAM" id="MobiDB-lite"/>
    </source>
</evidence>
<feature type="compositionally biased region" description="Low complexity" evidence="2">
    <location>
        <begin position="1"/>
        <end position="11"/>
    </location>
</feature>
<dbReference type="RefSeq" id="WP_079991665.1">
    <property type="nucleotide sequence ID" value="NZ_FQWV01000008.1"/>
</dbReference>
<dbReference type="Proteomes" id="UP000184357">
    <property type="component" value="Unassembled WGS sequence"/>
</dbReference>
<dbReference type="PANTHER" id="PTHR35848">
    <property type="entry name" value="OXALATE-BINDING PROTEIN"/>
    <property type="match status" value="1"/>
</dbReference>
<keyword evidence="5" id="KW-1185">Reference proteome</keyword>
<feature type="compositionally biased region" description="Basic and acidic residues" evidence="2">
    <location>
        <begin position="24"/>
        <end position="34"/>
    </location>
</feature>
<feature type="domain" description="Cupin type-2" evidence="3">
    <location>
        <begin position="64"/>
        <end position="133"/>
    </location>
</feature>
<keyword evidence="1" id="KW-0479">Metal-binding</keyword>
<dbReference type="OrthoDB" id="190812at2157"/>
<name>A0A1M5TRK9_9EURY</name>
<sequence length="191" mass="20189">MSGDGSDAGGAADEDGDGDDRDDGADRGYRHVAVDDVANTPNPTRAKRELDEAVGASLFGCNYYEADPGERVPWGFHRHPDHEELFYVIDGELAVETPGRTYRVGADEAFFVPAGAPNRAVAAGDEPCRFLAVGAPKDADGAVISEECPACGAEADREYDVEPRGEGADPDAEEYVLRCAACGAETDRFSG</sequence>
<organism evidence="4 5">
    <name type="scientific">Halobaculum gomorrense</name>
    <dbReference type="NCBI Taxonomy" id="43928"/>
    <lineage>
        <taxon>Archaea</taxon>
        <taxon>Methanobacteriati</taxon>
        <taxon>Methanobacteriota</taxon>
        <taxon>Stenosarchaea group</taxon>
        <taxon>Halobacteria</taxon>
        <taxon>Halobacteriales</taxon>
        <taxon>Haloferacaceae</taxon>
        <taxon>Halobaculum</taxon>
    </lineage>
</organism>
<accession>A0A1M5TRK9</accession>
<gene>
    <name evidence="4" type="ORF">SAMN05443636_2818</name>
</gene>
<protein>
    <submittedName>
        <fullName evidence="4">Cupin domain protein</fullName>
    </submittedName>
</protein>
<dbReference type="AlphaFoldDB" id="A0A1M5TRK9"/>
<dbReference type="Gene3D" id="2.60.120.10">
    <property type="entry name" value="Jelly Rolls"/>
    <property type="match status" value="1"/>
</dbReference>
<dbReference type="InterPro" id="IPR014710">
    <property type="entry name" value="RmlC-like_jellyroll"/>
</dbReference>
<feature type="compositionally biased region" description="Acidic residues" evidence="2">
    <location>
        <begin position="12"/>
        <end position="23"/>
    </location>
</feature>
<dbReference type="Pfam" id="PF07883">
    <property type="entry name" value="Cupin_2"/>
    <property type="match status" value="1"/>
</dbReference>
<dbReference type="SUPFAM" id="SSF51182">
    <property type="entry name" value="RmlC-like cupins"/>
    <property type="match status" value="1"/>
</dbReference>
<evidence type="ECO:0000313" key="5">
    <source>
        <dbReference type="Proteomes" id="UP000184357"/>
    </source>
</evidence>
<evidence type="ECO:0000259" key="3">
    <source>
        <dbReference type="Pfam" id="PF07883"/>
    </source>
</evidence>
<evidence type="ECO:0000313" key="4">
    <source>
        <dbReference type="EMBL" id="SHH53455.1"/>
    </source>
</evidence>
<dbReference type="InterPro" id="IPR011051">
    <property type="entry name" value="RmlC_Cupin_sf"/>
</dbReference>
<reference evidence="4 5" key="1">
    <citation type="submission" date="2016-11" db="EMBL/GenBank/DDBJ databases">
        <authorList>
            <person name="Jaros S."/>
            <person name="Januszkiewicz K."/>
            <person name="Wedrychowicz H."/>
        </authorList>
    </citation>
    <scope>NUCLEOTIDE SEQUENCE [LARGE SCALE GENOMIC DNA]</scope>
    <source>
        <strain evidence="4 5">DSM 9297</strain>
    </source>
</reference>
<dbReference type="GO" id="GO:0046872">
    <property type="term" value="F:metal ion binding"/>
    <property type="evidence" value="ECO:0007669"/>
    <property type="project" value="UniProtKB-KW"/>
</dbReference>
<dbReference type="STRING" id="43928.SAMN05443636_2818"/>
<dbReference type="EMBL" id="FQWV01000008">
    <property type="protein sequence ID" value="SHH53455.1"/>
    <property type="molecule type" value="Genomic_DNA"/>
</dbReference>